<proteinExistence type="inferred from homology"/>
<comment type="subcellular location">
    <subcellularLocation>
        <location evidence="1">Membrane</location>
        <topology evidence="1">Multi-pass membrane protein</topology>
    </subcellularLocation>
</comment>
<keyword evidence="10" id="KW-1185">Reference proteome</keyword>
<protein>
    <recommendedName>
        <fullName evidence="8">Peptidase S54 rhomboid domain-containing protein</fullName>
    </recommendedName>
</protein>
<feature type="transmembrane region" description="Helical" evidence="7">
    <location>
        <begin position="143"/>
        <end position="160"/>
    </location>
</feature>
<evidence type="ECO:0000256" key="3">
    <source>
        <dbReference type="ARBA" id="ARBA00022692"/>
    </source>
</evidence>
<accession>A0AAD9IJJ6</accession>
<dbReference type="InterPro" id="IPR050925">
    <property type="entry name" value="Rhomboid_protease_S54"/>
</dbReference>
<dbReference type="GO" id="GO:0016020">
    <property type="term" value="C:membrane"/>
    <property type="evidence" value="ECO:0007669"/>
    <property type="project" value="UniProtKB-SubCell"/>
</dbReference>
<dbReference type="EMBL" id="JASFZW010000004">
    <property type="protein sequence ID" value="KAK2078385.1"/>
    <property type="molecule type" value="Genomic_DNA"/>
</dbReference>
<keyword evidence="6 7" id="KW-0472">Membrane</keyword>
<dbReference type="PANTHER" id="PTHR43731:SF14">
    <property type="entry name" value="PRESENILIN-ASSOCIATED RHOMBOID-LIKE PROTEIN, MITOCHONDRIAL"/>
    <property type="match status" value="1"/>
</dbReference>
<name>A0AAD9IJJ6_PROWI</name>
<evidence type="ECO:0000256" key="7">
    <source>
        <dbReference type="SAM" id="Phobius"/>
    </source>
</evidence>
<keyword evidence="4" id="KW-0378">Hydrolase</keyword>
<comment type="caution">
    <text evidence="9">The sequence shown here is derived from an EMBL/GenBank/DDBJ whole genome shotgun (WGS) entry which is preliminary data.</text>
</comment>
<evidence type="ECO:0000313" key="9">
    <source>
        <dbReference type="EMBL" id="KAK2078385.1"/>
    </source>
</evidence>
<organism evidence="9 10">
    <name type="scientific">Prototheca wickerhamii</name>
    <dbReference type="NCBI Taxonomy" id="3111"/>
    <lineage>
        <taxon>Eukaryota</taxon>
        <taxon>Viridiplantae</taxon>
        <taxon>Chlorophyta</taxon>
        <taxon>core chlorophytes</taxon>
        <taxon>Trebouxiophyceae</taxon>
        <taxon>Chlorellales</taxon>
        <taxon>Chlorellaceae</taxon>
        <taxon>Prototheca</taxon>
    </lineage>
</organism>
<gene>
    <name evidence="9" type="ORF">QBZ16_003225</name>
</gene>
<evidence type="ECO:0000256" key="4">
    <source>
        <dbReference type="ARBA" id="ARBA00022801"/>
    </source>
</evidence>
<evidence type="ECO:0000256" key="6">
    <source>
        <dbReference type="ARBA" id="ARBA00023136"/>
    </source>
</evidence>
<dbReference type="Pfam" id="PF01694">
    <property type="entry name" value="Rhomboid"/>
    <property type="match status" value="1"/>
</dbReference>
<dbReference type="PANTHER" id="PTHR43731">
    <property type="entry name" value="RHOMBOID PROTEASE"/>
    <property type="match status" value="1"/>
</dbReference>
<sequence length="269" mass="29635">MWRRSILQGVRRWASQTESAFPKASVSSGWGFSAQASGSGAKRTYARYLQFPSRPRSSDWDPDKVLYGILAANVGGWMLWQSNPKFMMKNGMVSPASVSEGRVWTLLTHGFSHRDGMHLIVNSLGIYMFGSSIGRMFGGKKLALVYAAGAVAGGLGHCAYEQWRVQQSVPEWYRKRALQSATPALGASAAVSCMALLEVTLNPHSVVLLYGIIPLRMWQLGLLWVSLDVFGFLRQQGSGISHSGHLGGAAAGLAFFAAYRRGRFNRRWW</sequence>
<evidence type="ECO:0000313" key="10">
    <source>
        <dbReference type="Proteomes" id="UP001255856"/>
    </source>
</evidence>
<comment type="similarity">
    <text evidence="2">Belongs to the peptidase S54 family.</text>
</comment>
<evidence type="ECO:0000256" key="1">
    <source>
        <dbReference type="ARBA" id="ARBA00004141"/>
    </source>
</evidence>
<feature type="transmembrane region" description="Helical" evidence="7">
    <location>
        <begin position="181"/>
        <end position="201"/>
    </location>
</feature>
<dbReference type="InterPro" id="IPR022764">
    <property type="entry name" value="Peptidase_S54_rhomboid_dom"/>
</dbReference>
<evidence type="ECO:0000256" key="5">
    <source>
        <dbReference type="ARBA" id="ARBA00022989"/>
    </source>
</evidence>
<reference evidence="9" key="1">
    <citation type="submission" date="2021-01" db="EMBL/GenBank/DDBJ databases">
        <authorList>
            <person name="Eckstrom K.M.E."/>
        </authorList>
    </citation>
    <scope>NUCLEOTIDE SEQUENCE</scope>
    <source>
        <strain evidence="9">UVCC 0001</strain>
    </source>
</reference>
<dbReference type="SUPFAM" id="SSF144091">
    <property type="entry name" value="Rhomboid-like"/>
    <property type="match status" value="1"/>
</dbReference>
<keyword evidence="3 7" id="KW-0812">Transmembrane</keyword>
<feature type="transmembrane region" description="Helical" evidence="7">
    <location>
        <begin position="239"/>
        <end position="259"/>
    </location>
</feature>
<keyword evidence="5 7" id="KW-1133">Transmembrane helix</keyword>
<dbReference type="Gene3D" id="1.20.1540.10">
    <property type="entry name" value="Rhomboid-like"/>
    <property type="match status" value="1"/>
</dbReference>
<dbReference type="InterPro" id="IPR035952">
    <property type="entry name" value="Rhomboid-like_sf"/>
</dbReference>
<dbReference type="Proteomes" id="UP001255856">
    <property type="component" value="Unassembled WGS sequence"/>
</dbReference>
<evidence type="ECO:0000256" key="2">
    <source>
        <dbReference type="ARBA" id="ARBA00009045"/>
    </source>
</evidence>
<feature type="transmembrane region" description="Helical" evidence="7">
    <location>
        <begin position="207"/>
        <end position="227"/>
    </location>
</feature>
<dbReference type="GO" id="GO:0004252">
    <property type="term" value="F:serine-type endopeptidase activity"/>
    <property type="evidence" value="ECO:0007669"/>
    <property type="project" value="InterPro"/>
</dbReference>
<feature type="domain" description="Peptidase S54 rhomboid" evidence="8">
    <location>
        <begin position="101"/>
        <end position="258"/>
    </location>
</feature>
<evidence type="ECO:0000259" key="8">
    <source>
        <dbReference type="Pfam" id="PF01694"/>
    </source>
</evidence>
<dbReference type="AlphaFoldDB" id="A0AAD9IJJ6"/>